<evidence type="ECO:0000313" key="5">
    <source>
        <dbReference type="EMBL" id="AQV97427.1"/>
    </source>
</evidence>
<accession>A0A1U9UYE4</accession>
<sequence>MYMTQALHRSMQQRPNAEAVRYMGRHLTYAGLGARVARLAAGLRQLGVRDGDRVAMFSLNSARYIEYYMAVPWAGAVLNPVNIRWSAAEILYSFEDSGTSVLIVDDTFKTVAARVAADSKGLRHVIYAGDGEAPPGMISYEALIAENQPMEDRLRRGSDLAGIFYTGGTTGFPKGVMLSHGNLVSSACNGLMAGTSTLGGTMLHVMPMFHLACLASINNVFLANGTHVPMEAFDPGRVMEAVAHERVTDVLLAPTMIQMCLDWLDQHLERAAALDVSSLRALRYGASPMSLSLLQRARAAFPKAGFSQGYGMTELSPVATMLGPEYHNEESLANGRMRSVGRPAFTTEVRIVDPDGNEVPCGTVGEIAVRGPGVMLGYWNQPGQTAEAIRNGWMHTGDGGYMDEDGFVFLCDRIKDMIISGGENVYSAEVEAALASHQAVAQSAVIGVPHEKWGEAVHAVIVLRQGASATFESLQSHCRERIASYKVPRSVEFVEALPMSSVGKVLKHELRKQHRK</sequence>
<dbReference type="FunFam" id="3.30.300.30:FF:000008">
    <property type="entry name" value="2,3-dihydroxybenzoate-AMP ligase"/>
    <property type="match status" value="1"/>
</dbReference>
<comment type="similarity">
    <text evidence="1">Belongs to the ATP-dependent AMP-binding enzyme family.</text>
</comment>
<evidence type="ECO:0000256" key="2">
    <source>
        <dbReference type="ARBA" id="ARBA00022598"/>
    </source>
</evidence>
<dbReference type="Gene3D" id="3.30.300.30">
    <property type="match status" value="1"/>
</dbReference>
<keyword evidence="2 5" id="KW-0436">Ligase</keyword>
<dbReference type="InterPro" id="IPR042099">
    <property type="entry name" value="ANL_N_sf"/>
</dbReference>
<proteinExistence type="inferred from homology"/>
<dbReference type="EMBL" id="CP017758">
    <property type="protein sequence ID" value="AQV97427.1"/>
    <property type="molecule type" value="Genomic_DNA"/>
</dbReference>
<dbReference type="GO" id="GO:0016878">
    <property type="term" value="F:acid-thiol ligase activity"/>
    <property type="evidence" value="ECO:0007669"/>
    <property type="project" value="UniProtKB-ARBA"/>
</dbReference>
<dbReference type="CDD" id="cd17631">
    <property type="entry name" value="FACL_FadD13-like"/>
    <property type="match status" value="1"/>
</dbReference>
<dbReference type="InterPro" id="IPR045851">
    <property type="entry name" value="AMP-bd_C_sf"/>
</dbReference>
<dbReference type="Pfam" id="PF00501">
    <property type="entry name" value="AMP-binding"/>
    <property type="match status" value="1"/>
</dbReference>
<reference evidence="6" key="1">
    <citation type="submission" date="2017-02" db="EMBL/GenBank/DDBJ databases">
        <title>Complete genome sequence of Cupriavidus necator strain NH9, a 3-chlorobenzoate degrader.</title>
        <authorList>
            <person name="Moriuchi R."/>
            <person name="Dohra H."/>
            <person name="Ogawa N."/>
        </authorList>
    </citation>
    <scope>NUCLEOTIDE SEQUENCE [LARGE SCALE GENOMIC DNA]</scope>
    <source>
        <strain evidence="6">NH9</strain>
    </source>
</reference>
<dbReference type="AlphaFoldDB" id="A0A1U9UYE4"/>
<protein>
    <submittedName>
        <fullName evidence="5">Fatty-acid--CoA ligase</fullName>
    </submittedName>
</protein>
<dbReference type="RefSeq" id="WP_078199797.1">
    <property type="nucleotide sequence ID" value="NZ_CP017758.1"/>
</dbReference>
<dbReference type="PROSITE" id="PS00455">
    <property type="entry name" value="AMP_BINDING"/>
    <property type="match status" value="1"/>
</dbReference>
<dbReference type="InterPro" id="IPR020845">
    <property type="entry name" value="AMP-binding_CS"/>
</dbReference>
<gene>
    <name evidence="5" type="ORF">BJN34_26550</name>
</gene>
<dbReference type="Pfam" id="PF13193">
    <property type="entry name" value="AMP-binding_C"/>
    <property type="match status" value="1"/>
</dbReference>
<feature type="domain" description="AMP-dependent synthetase/ligase" evidence="3">
    <location>
        <begin position="8"/>
        <end position="379"/>
    </location>
</feature>
<dbReference type="NCBIfam" id="NF004837">
    <property type="entry name" value="PRK06187.1"/>
    <property type="match status" value="1"/>
</dbReference>
<evidence type="ECO:0000259" key="4">
    <source>
        <dbReference type="Pfam" id="PF13193"/>
    </source>
</evidence>
<evidence type="ECO:0000256" key="1">
    <source>
        <dbReference type="ARBA" id="ARBA00006432"/>
    </source>
</evidence>
<dbReference type="Proteomes" id="UP000189627">
    <property type="component" value="Chromosome 2"/>
</dbReference>
<dbReference type="InterPro" id="IPR050237">
    <property type="entry name" value="ATP-dep_AMP-bd_enzyme"/>
</dbReference>
<evidence type="ECO:0000259" key="3">
    <source>
        <dbReference type="Pfam" id="PF00501"/>
    </source>
</evidence>
<dbReference type="Gene3D" id="3.40.50.12780">
    <property type="entry name" value="N-terminal domain of ligase-like"/>
    <property type="match status" value="1"/>
</dbReference>
<dbReference type="KEGG" id="cuh:BJN34_26550"/>
<organism evidence="5 6">
    <name type="scientific">Cupriavidus necator</name>
    <name type="common">Alcaligenes eutrophus</name>
    <name type="synonym">Ralstonia eutropha</name>
    <dbReference type="NCBI Taxonomy" id="106590"/>
    <lineage>
        <taxon>Bacteria</taxon>
        <taxon>Pseudomonadati</taxon>
        <taxon>Pseudomonadota</taxon>
        <taxon>Betaproteobacteria</taxon>
        <taxon>Burkholderiales</taxon>
        <taxon>Burkholderiaceae</taxon>
        <taxon>Cupriavidus</taxon>
    </lineage>
</organism>
<dbReference type="PANTHER" id="PTHR43767:SF1">
    <property type="entry name" value="NONRIBOSOMAL PEPTIDE SYNTHASE PES1 (EUROFUNG)-RELATED"/>
    <property type="match status" value="1"/>
</dbReference>
<feature type="domain" description="AMP-binding enzyme C-terminal" evidence="4">
    <location>
        <begin position="429"/>
        <end position="504"/>
    </location>
</feature>
<evidence type="ECO:0000313" key="6">
    <source>
        <dbReference type="Proteomes" id="UP000189627"/>
    </source>
</evidence>
<name>A0A1U9UYE4_CUPNE</name>
<dbReference type="SUPFAM" id="SSF56801">
    <property type="entry name" value="Acetyl-CoA synthetase-like"/>
    <property type="match status" value="1"/>
</dbReference>
<dbReference type="OrthoDB" id="9766486at2"/>
<dbReference type="PANTHER" id="PTHR43767">
    <property type="entry name" value="LONG-CHAIN-FATTY-ACID--COA LIGASE"/>
    <property type="match status" value="1"/>
</dbReference>
<dbReference type="InterPro" id="IPR000873">
    <property type="entry name" value="AMP-dep_synth/lig_dom"/>
</dbReference>
<dbReference type="InterPro" id="IPR025110">
    <property type="entry name" value="AMP-bd_C"/>
</dbReference>